<comment type="similarity">
    <text evidence="3">Belongs to the HAD-like hydrolase superfamily. CbbY/CbbZ/Gph/YieH family.</text>
</comment>
<name>A0ABT8ADI2_9PROT</name>
<dbReference type="InterPro" id="IPR050155">
    <property type="entry name" value="HAD-like_hydrolase_sf"/>
</dbReference>
<evidence type="ECO:0000256" key="2">
    <source>
        <dbReference type="ARBA" id="ARBA00004818"/>
    </source>
</evidence>
<comment type="pathway">
    <text evidence="2">Organic acid metabolism; glycolate biosynthesis; glycolate from 2-phosphoglycolate: step 1/1.</text>
</comment>
<comment type="catalytic activity">
    <reaction evidence="1">
        <text>2-phosphoglycolate + H2O = glycolate + phosphate</text>
        <dbReference type="Rhea" id="RHEA:14369"/>
        <dbReference type="ChEBI" id="CHEBI:15377"/>
        <dbReference type="ChEBI" id="CHEBI:29805"/>
        <dbReference type="ChEBI" id="CHEBI:43474"/>
        <dbReference type="ChEBI" id="CHEBI:58033"/>
        <dbReference type="EC" id="3.1.3.18"/>
    </reaction>
</comment>
<dbReference type="InterPro" id="IPR023198">
    <property type="entry name" value="PGP-like_dom2"/>
</dbReference>
<dbReference type="Gene3D" id="3.40.50.1000">
    <property type="entry name" value="HAD superfamily/HAD-like"/>
    <property type="match status" value="1"/>
</dbReference>
<keyword evidence="6" id="KW-1185">Reference proteome</keyword>
<evidence type="ECO:0000313" key="5">
    <source>
        <dbReference type="EMBL" id="MDN3567526.1"/>
    </source>
</evidence>
<dbReference type="PANTHER" id="PTHR43434">
    <property type="entry name" value="PHOSPHOGLYCOLATE PHOSPHATASE"/>
    <property type="match status" value="1"/>
</dbReference>
<gene>
    <name evidence="5" type="ORF">QWZ14_24370</name>
</gene>
<sequence length="224" mass="24145">MTRKPRAVVFDCDGVLLASNRLKTAIFEQVLQGAGFAAADVARFRVFQRANFGMSRYRLFDALLGWQDLSPYPATSRDALCAAYGSALYARYVRCPATPGMVGVLRQLQDAGVPLFVVSGSDGAELAAVFAERGLARWFAAIHGSPATKVDNLALVAAQLGIRAPMPEVVFVGDAEADWKAAAATGCRFIYADHFSTAKRRMRALAAETGFPTIRDLRGLVPLL</sequence>
<comment type="caution">
    <text evidence="5">The sequence shown here is derived from an EMBL/GenBank/DDBJ whole genome shotgun (WGS) entry which is preliminary data.</text>
</comment>
<dbReference type="PANTHER" id="PTHR43434:SF1">
    <property type="entry name" value="PHOSPHOGLYCOLATE PHOSPHATASE"/>
    <property type="match status" value="1"/>
</dbReference>
<evidence type="ECO:0000256" key="4">
    <source>
        <dbReference type="ARBA" id="ARBA00013078"/>
    </source>
</evidence>
<evidence type="ECO:0000256" key="1">
    <source>
        <dbReference type="ARBA" id="ARBA00000830"/>
    </source>
</evidence>
<reference evidence="6" key="1">
    <citation type="journal article" date="2019" name="Int. J. Syst. Evol. Microbiol.">
        <title>The Global Catalogue of Microorganisms (GCM) 10K type strain sequencing project: providing services to taxonomists for standard genome sequencing and annotation.</title>
        <authorList>
            <consortium name="The Broad Institute Genomics Platform"/>
            <consortium name="The Broad Institute Genome Sequencing Center for Infectious Disease"/>
            <person name="Wu L."/>
            <person name="Ma J."/>
        </authorList>
    </citation>
    <scope>NUCLEOTIDE SEQUENCE [LARGE SCALE GENOMIC DNA]</scope>
    <source>
        <strain evidence="6">CECT 7131</strain>
    </source>
</reference>
<evidence type="ECO:0000313" key="6">
    <source>
        <dbReference type="Proteomes" id="UP001529369"/>
    </source>
</evidence>
<dbReference type="SFLD" id="SFLDG01129">
    <property type="entry name" value="C1.5:_HAD__Beta-PGM__Phosphata"/>
    <property type="match status" value="1"/>
</dbReference>
<dbReference type="InterPro" id="IPR023214">
    <property type="entry name" value="HAD_sf"/>
</dbReference>
<dbReference type="EC" id="3.1.3.18" evidence="4"/>
<dbReference type="Gene3D" id="1.10.150.240">
    <property type="entry name" value="Putative phosphatase, domain 2"/>
    <property type="match status" value="1"/>
</dbReference>
<organism evidence="5 6">
    <name type="scientific">Paeniroseomonas aquatica</name>
    <dbReference type="NCBI Taxonomy" id="373043"/>
    <lineage>
        <taxon>Bacteria</taxon>
        <taxon>Pseudomonadati</taxon>
        <taxon>Pseudomonadota</taxon>
        <taxon>Alphaproteobacteria</taxon>
        <taxon>Acetobacterales</taxon>
        <taxon>Acetobacteraceae</taxon>
        <taxon>Paeniroseomonas</taxon>
    </lineage>
</organism>
<protein>
    <recommendedName>
        <fullName evidence="4">phosphoglycolate phosphatase</fullName>
        <ecNumber evidence="4">3.1.3.18</ecNumber>
    </recommendedName>
</protein>
<dbReference type="Pfam" id="PF00702">
    <property type="entry name" value="Hydrolase"/>
    <property type="match status" value="1"/>
</dbReference>
<accession>A0ABT8ADI2</accession>
<dbReference type="RefSeq" id="WP_290319569.1">
    <property type="nucleotide sequence ID" value="NZ_JAUFPN010000194.1"/>
</dbReference>
<dbReference type="Proteomes" id="UP001529369">
    <property type="component" value="Unassembled WGS sequence"/>
</dbReference>
<dbReference type="SFLD" id="SFLDS00003">
    <property type="entry name" value="Haloacid_Dehalogenase"/>
    <property type="match status" value="1"/>
</dbReference>
<dbReference type="InterPro" id="IPR036412">
    <property type="entry name" value="HAD-like_sf"/>
</dbReference>
<proteinExistence type="inferred from homology"/>
<evidence type="ECO:0000256" key="3">
    <source>
        <dbReference type="ARBA" id="ARBA00006171"/>
    </source>
</evidence>
<dbReference type="SUPFAM" id="SSF56784">
    <property type="entry name" value="HAD-like"/>
    <property type="match status" value="1"/>
</dbReference>
<dbReference type="EMBL" id="JAUFPN010000194">
    <property type="protein sequence ID" value="MDN3567526.1"/>
    <property type="molecule type" value="Genomic_DNA"/>
</dbReference>